<reference evidence="3" key="1">
    <citation type="journal article" date="2020" name="Nature">
        <title>Giant virus diversity and host interactions through global metagenomics.</title>
        <authorList>
            <person name="Schulz F."/>
            <person name="Roux S."/>
            <person name="Paez-Espino D."/>
            <person name="Jungbluth S."/>
            <person name="Walsh D.A."/>
            <person name="Denef V.J."/>
            <person name="McMahon K.D."/>
            <person name="Konstantinidis K.T."/>
            <person name="Eloe-Fadrosh E.A."/>
            <person name="Kyrpides N.C."/>
            <person name="Woyke T."/>
        </authorList>
    </citation>
    <scope>NUCLEOTIDE SEQUENCE</scope>
    <source>
        <strain evidence="3">GVMAG-S-ERX555967-131</strain>
    </source>
</reference>
<evidence type="ECO:0000313" key="3">
    <source>
        <dbReference type="EMBL" id="QHT37070.1"/>
    </source>
</evidence>
<dbReference type="GO" id="GO:0048476">
    <property type="term" value="C:Holliday junction resolvase complex"/>
    <property type="evidence" value="ECO:0007669"/>
    <property type="project" value="TreeGrafter"/>
</dbReference>
<dbReference type="PANTHER" id="PTHR13451">
    <property type="entry name" value="CLASS II CROSSOVER JUNCTION ENDONUCLEASE MUS81"/>
    <property type="match status" value="1"/>
</dbReference>
<dbReference type="GO" id="GO:0005634">
    <property type="term" value="C:nucleus"/>
    <property type="evidence" value="ECO:0007669"/>
    <property type="project" value="TreeGrafter"/>
</dbReference>
<organism evidence="3">
    <name type="scientific">viral metagenome</name>
    <dbReference type="NCBI Taxonomy" id="1070528"/>
    <lineage>
        <taxon>unclassified sequences</taxon>
        <taxon>metagenomes</taxon>
        <taxon>organismal metagenomes</taxon>
    </lineage>
</organism>
<evidence type="ECO:0000256" key="1">
    <source>
        <dbReference type="ARBA" id="ARBA00022801"/>
    </source>
</evidence>
<dbReference type="PANTHER" id="PTHR13451:SF0">
    <property type="entry name" value="CROSSOVER JUNCTION ENDONUCLEASE MUS81"/>
    <property type="match status" value="1"/>
</dbReference>
<dbReference type="AlphaFoldDB" id="A0A6C0FB13"/>
<name>A0A6C0FB13_9ZZZZ</name>
<dbReference type="EMBL" id="MN738789">
    <property type="protein sequence ID" value="QHT37070.1"/>
    <property type="molecule type" value="Genomic_DNA"/>
</dbReference>
<dbReference type="SMART" id="SM00891">
    <property type="entry name" value="ERCC4"/>
    <property type="match status" value="1"/>
</dbReference>
<dbReference type="GO" id="GO:0048257">
    <property type="term" value="F:3'-flap endonuclease activity"/>
    <property type="evidence" value="ECO:0007669"/>
    <property type="project" value="TreeGrafter"/>
</dbReference>
<protein>
    <recommendedName>
        <fullName evidence="2">ERCC4 domain-containing protein</fullName>
    </recommendedName>
</protein>
<dbReference type="GO" id="GO:0000727">
    <property type="term" value="P:double-strand break repair via break-induced replication"/>
    <property type="evidence" value="ECO:0007669"/>
    <property type="project" value="TreeGrafter"/>
</dbReference>
<dbReference type="InterPro" id="IPR033309">
    <property type="entry name" value="Mus81"/>
</dbReference>
<dbReference type="GO" id="GO:0000712">
    <property type="term" value="P:resolution of meiotic recombination intermediates"/>
    <property type="evidence" value="ECO:0007669"/>
    <property type="project" value="TreeGrafter"/>
</dbReference>
<accession>A0A6C0FB13</accession>
<dbReference type="GO" id="GO:0006308">
    <property type="term" value="P:DNA catabolic process"/>
    <property type="evidence" value="ECO:0007669"/>
    <property type="project" value="InterPro"/>
</dbReference>
<evidence type="ECO:0000259" key="2">
    <source>
        <dbReference type="SMART" id="SM00891"/>
    </source>
</evidence>
<dbReference type="Gene3D" id="3.40.50.10130">
    <property type="match status" value="1"/>
</dbReference>
<sequence>MSITIDSREFELISKMNIVRNEFKIVTLDLGDILIESDSRKILIERKTIDDLSSSIIDGRYAEQRARLCDAQQNGYTVLYIIEGKQKSKLRVPHKTILSAIISCCLKYKIPVLPSGDIEDTMYLIEKLAKNIEDYTMKQVNMDYTPSKKVHLEPKMEILCCANRVSPKLSKAILEHYPTIKDIIDKLLTDGPYALCHIDKIGNKISQSIYDILIR</sequence>
<dbReference type="Pfam" id="PF02732">
    <property type="entry name" value="ERCC4"/>
    <property type="match status" value="1"/>
</dbReference>
<feature type="domain" description="ERCC4" evidence="2">
    <location>
        <begin position="2"/>
        <end position="86"/>
    </location>
</feature>
<dbReference type="SUPFAM" id="SSF52980">
    <property type="entry name" value="Restriction endonuclease-like"/>
    <property type="match status" value="1"/>
</dbReference>
<dbReference type="InterPro" id="IPR006166">
    <property type="entry name" value="ERCC4_domain"/>
</dbReference>
<dbReference type="InterPro" id="IPR011335">
    <property type="entry name" value="Restrct_endonuc-II-like"/>
</dbReference>
<dbReference type="GO" id="GO:0003677">
    <property type="term" value="F:DNA binding"/>
    <property type="evidence" value="ECO:0007669"/>
    <property type="project" value="InterPro"/>
</dbReference>
<keyword evidence="1" id="KW-0378">Hydrolase</keyword>
<dbReference type="GO" id="GO:0031573">
    <property type="term" value="P:mitotic intra-S DNA damage checkpoint signaling"/>
    <property type="evidence" value="ECO:0007669"/>
    <property type="project" value="TreeGrafter"/>
</dbReference>
<proteinExistence type="predicted"/>
<dbReference type="GO" id="GO:0008821">
    <property type="term" value="F:crossover junction DNA endonuclease activity"/>
    <property type="evidence" value="ECO:0007669"/>
    <property type="project" value="InterPro"/>
</dbReference>